<feature type="region of interest" description="Disordered" evidence="7">
    <location>
        <begin position="162"/>
        <end position="199"/>
    </location>
</feature>
<sequence>MGDQDRLVGQRYRLVERVATGGSGRVWRAVDEAAGREVAVKRPRPPGEPGEDAFRRAAHRLCREARAAAHVDHPAAVRIQDVVVEEAGADDGLPWIVMEWVGGESLREVMGRGPVAAPEAARIGLAVLGALRAAHAVGIVHRGLRPDSVLLGPHGRVVLTGFGTAHVPGSRDARPPRRRTPADGRSPEPGAEPLPGPGPAADLWSLGVLLDAAVVDRSAAGPLGPLIERLLDQDPARRPGPGRRPGPDRRPDADEIAEEVARGLAAVAGDLGTAPPRKGVIR</sequence>
<evidence type="ECO:0000256" key="5">
    <source>
        <dbReference type="ARBA" id="ARBA00022777"/>
    </source>
</evidence>
<feature type="domain" description="Protein kinase" evidence="8">
    <location>
        <begin position="12"/>
        <end position="282"/>
    </location>
</feature>
<gene>
    <name evidence="9" type="ORF">ACGU38_26175</name>
</gene>
<dbReference type="InterPro" id="IPR011009">
    <property type="entry name" value="Kinase-like_dom_sf"/>
</dbReference>
<reference evidence="9 10" key="1">
    <citation type="submission" date="2024-10" db="EMBL/GenBank/DDBJ databases">
        <title>Draft genome assembly of a novel steroid transforming actinomycete isolated from African clawed frog Xenopus laevis.</title>
        <authorList>
            <person name="Bragin E."/>
            <person name="Kollerov V."/>
            <person name="Donova M.V."/>
        </authorList>
    </citation>
    <scope>NUCLEOTIDE SEQUENCE [LARGE SCALE GENOMIC DNA]</scope>
    <source>
        <strain evidence="9 10">MTOC-St3</strain>
    </source>
</reference>
<protein>
    <recommendedName>
        <fullName evidence="1">non-specific serine/threonine protein kinase</fullName>
        <ecNumber evidence="1">2.7.11.1</ecNumber>
    </recommendedName>
</protein>
<dbReference type="PANTHER" id="PTHR43289">
    <property type="entry name" value="MITOGEN-ACTIVATED PROTEIN KINASE KINASE KINASE 20-RELATED"/>
    <property type="match status" value="1"/>
</dbReference>
<dbReference type="SUPFAM" id="SSF56112">
    <property type="entry name" value="Protein kinase-like (PK-like)"/>
    <property type="match status" value="1"/>
</dbReference>
<evidence type="ECO:0000256" key="7">
    <source>
        <dbReference type="SAM" id="MobiDB-lite"/>
    </source>
</evidence>
<dbReference type="Proteomes" id="UP001605990">
    <property type="component" value="Unassembled WGS sequence"/>
</dbReference>
<feature type="region of interest" description="Disordered" evidence="7">
    <location>
        <begin position="228"/>
        <end position="254"/>
    </location>
</feature>
<keyword evidence="5 9" id="KW-0418">Kinase</keyword>
<keyword evidence="2" id="KW-0723">Serine/threonine-protein kinase</keyword>
<dbReference type="Gene3D" id="3.30.200.20">
    <property type="entry name" value="Phosphorylase Kinase, domain 1"/>
    <property type="match status" value="1"/>
</dbReference>
<name>A0ABW7E6R8_STRRO</name>
<dbReference type="PROSITE" id="PS50011">
    <property type="entry name" value="PROTEIN_KINASE_DOM"/>
    <property type="match status" value="1"/>
</dbReference>
<dbReference type="PANTHER" id="PTHR43289:SF6">
    <property type="entry name" value="SERINE_THREONINE-PROTEIN KINASE NEKL-3"/>
    <property type="match status" value="1"/>
</dbReference>
<comment type="caution">
    <text evidence="9">The sequence shown here is derived from an EMBL/GenBank/DDBJ whole genome shotgun (WGS) entry which is preliminary data.</text>
</comment>
<accession>A0ABW7E6R8</accession>
<evidence type="ECO:0000313" key="10">
    <source>
        <dbReference type="Proteomes" id="UP001605990"/>
    </source>
</evidence>
<evidence type="ECO:0000259" key="8">
    <source>
        <dbReference type="PROSITE" id="PS50011"/>
    </source>
</evidence>
<dbReference type="GO" id="GO:0004674">
    <property type="term" value="F:protein serine/threonine kinase activity"/>
    <property type="evidence" value="ECO:0007669"/>
    <property type="project" value="UniProtKB-EC"/>
</dbReference>
<dbReference type="EMBL" id="JBIENY010000386">
    <property type="protein sequence ID" value="MFG6298832.1"/>
    <property type="molecule type" value="Genomic_DNA"/>
</dbReference>
<keyword evidence="4" id="KW-0547">Nucleotide-binding</keyword>
<keyword evidence="6" id="KW-0067">ATP-binding</keyword>
<dbReference type="RefSeq" id="WP_109202573.1">
    <property type="nucleotide sequence ID" value="NZ_JBEPCB010000046.1"/>
</dbReference>
<keyword evidence="3 9" id="KW-0808">Transferase</keyword>
<dbReference type="InterPro" id="IPR000719">
    <property type="entry name" value="Prot_kinase_dom"/>
</dbReference>
<evidence type="ECO:0000256" key="4">
    <source>
        <dbReference type="ARBA" id="ARBA00022741"/>
    </source>
</evidence>
<dbReference type="SMART" id="SM00220">
    <property type="entry name" value="S_TKc"/>
    <property type="match status" value="1"/>
</dbReference>
<dbReference type="CDD" id="cd14014">
    <property type="entry name" value="STKc_PknB_like"/>
    <property type="match status" value="1"/>
</dbReference>
<dbReference type="Pfam" id="PF00069">
    <property type="entry name" value="Pkinase"/>
    <property type="match status" value="1"/>
</dbReference>
<dbReference type="EC" id="2.7.11.1" evidence="1"/>
<feature type="compositionally biased region" description="Basic and acidic residues" evidence="7">
    <location>
        <begin position="169"/>
        <end position="186"/>
    </location>
</feature>
<evidence type="ECO:0000256" key="1">
    <source>
        <dbReference type="ARBA" id="ARBA00012513"/>
    </source>
</evidence>
<keyword evidence="10" id="KW-1185">Reference proteome</keyword>
<evidence type="ECO:0000313" key="9">
    <source>
        <dbReference type="EMBL" id="MFG6298832.1"/>
    </source>
</evidence>
<evidence type="ECO:0000256" key="6">
    <source>
        <dbReference type="ARBA" id="ARBA00022840"/>
    </source>
</evidence>
<dbReference type="Gene3D" id="1.10.510.10">
    <property type="entry name" value="Transferase(Phosphotransferase) domain 1"/>
    <property type="match status" value="1"/>
</dbReference>
<proteinExistence type="predicted"/>
<evidence type="ECO:0000256" key="2">
    <source>
        <dbReference type="ARBA" id="ARBA00022527"/>
    </source>
</evidence>
<organism evidence="9 10">
    <name type="scientific">Streptomyces rochei</name>
    <name type="common">Streptomyces parvullus</name>
    <dbReference type="NCBI Taxonomy" id="1928"/>
    <lineage>
        <taxon>Bacteria</taxon>
        <taxon>Bacillati</taxon>
        <taxon>Actinomycetota</taxon>
        <taxon>Actinomycetes</taxon>
        <taxon>Kitasatosporales</taxon>
        <taxon>Streptomycetaceae</taxon>
        <taxon>Streptomyces</taxon>
        <taxon>Streptomyces rochei group</taxon>
    </lineage>
</organism>
<evidence type="ECO:0000256" key="3">
    <source>
        <dbReference type="ARBA" id="ARBA00022679"/>
    </source>
</evidence>